<accession>A0A7G5ELH9</accession>
<keyword evidence="2" id="KW-0902">Two-component regulatory system</keyword>
<keyword evidence="4" id="KW-0238">DNA-binding</keyword>
<dbReference type="Gene3D" id="3.40.50.2300">
    <property type="match status" value="1"/>
</dbReference>
<dbReference type="PANTHER" id="PTHR48111:SF1">
    <property type="entry name" value="TWO-COMPONENT RESPONSE REGULATOR ORR33"/>
    <property type="match status" value="1"/>
</dbReference>
<evidence type="ECO:0000313" key="11">
    <source>
        <dbReference type="Proteomes" id="UP000515240"/>
    </source>
</evidence>
<dbReference type="SMART" id="SM00448">
    <property type="entry name" value="REC"/>
    <property type="match status" value="1"/>
</dbReference>
<sequence length="278" mass="30846">MSNADIPSPHVLIVDDDPDQLRLLVAALRNTSYRVSVALNGDQGYARAAVLLPDLILLDMRMPGRNGITIARLLKTNPATQHIPIIFLSAMVEQDDRLSGLRAGGVDYITKPFFVEEIQERVRIHLILAQQNLRPTQDGPLAQPDRAVAPPSQSPANLTLKQVATEYILGHIQDPELKSSDVAASLGLSMRRLNMVFETSDGLSAFEFIRQERMRRAALMLAQSTLSIADVALEVGYLNSANFSTEFKKFWQKSPTQLRSECQADPEVLQNLVASKFR</sequence>
<evidence type="ECO:0000256" key="3">
    <source>
        <dbReference type="ARBA" id="ARBA00023015"/>
    </source>
</evidence>
<dbReference type="InterPro" id="IPR018062">
    <property type="entry name" value="HTH_AraC-typ_CS"/>
</dbReference>
<dbReference type="KEGG" id="cpis:HS961_19530"/>
<reference evidence="10 11" key="1">
    <citation type="journal article" date="2020" name="G3 (Bethesda)">
        <title>CeMbio - The Caenorhabditis elegans Microbiome Resource.</title>
        <authorList>
            <person name="Dirksen P."/>
            <person name="Assie A."/>
            <person name="Zimmermann J."/>
            <person name="Zhang F."/>
            <person name="Tietje A.M."/>
            <person name="Marsh S.A."/>
            <person name="Felix M.A."/>
            <person name="Shapira M."/>
            <person name="Kaleta C."/>
            <person name="Schulenburg H."/>
            <person name="Samuel B."/>
        </authorList>
    </citation>
    <scope>NUCLEOTIDE SEQUENCE [LARGE SCALE GENOMIC DNA]</scope>
    <source>
        <strain evidence="10 11">BIGb0172</strain>
    </source>
</reference>
<dbReference type="CDD" id="cd19920">
    <property type="entry name" value="REC_PA4781-like"/>
    <property type="match status" value="1"/>
</dbReference>
<dbReference type="InterPro" id="IPR039420">
    <property type="entry name" value="WalR-like"/>
</dbReference>
<dbReference type="PANTHER" id="PTHR48111">
    <property type="entry name" value="REGULATOR OF RPOS"/>
    <property type="match status" value="1"/>
</dbReference>
<keyword evidence="11" id="KW-1185">Reference proteome</keyword>
<keyword evidence="3" id="KW-0805">Transcription regulation</keyword>
<evidence type="ECO:0000256" key="5">
    <source>
        <dbReference type="ARBA" id="ARBA00023163"/>
    </source>
</evidence>
<proteinExistence type="predicted"/>
<evidence type="ECO:0000259" key="8">
    <source>
        <dbReference type="PROSITE" id="PS01124"/>
    </source>
</evidence>
<dbReference type="GO" id="GO:0003700">
    <property type="term" value="F:DNA-binding transcription factor activity"/>
    <property type="evidence" value="ECO:0007669"/>
    <property type="project" value="InterPro"/>
</dbReference>
<feature type="modified residue" description="4-aspartylphosphate" evidence="6">
    <location>
        <position position="59"/>
    </location>
</feature>
<dbReference type="GO" id="GO:0000156">
    <property type="term" value="F:phosphorelay response regulator activity"/>
    <property type="evidence" value="ECO:0007669"/>
    <property type="project" value="TreeGrafter"/>
</dbReference>
<dbReference type="GO" id="GO:0005829">
    <property type="term" value="C:cytosol"/>
    <property type="evidence" value="ECO:0007669"/>
    <property type="project" value="TreeGrafter"/>
</dbReference>
<dbReference type="RefSeq" id="WP_182324856.1">
    <property type="nucleotide sequence ID" value="NZ_CP058554.1"/>
</dbReference>
<evidence type="ECO:0000256" key="4">
    <source>
        <dbReference type="ARBA" id="ARBA00023125"/>
    </source>
</evidence>
<dbReference type="InterPro" id="IPR001789">
    <property type="entry name" value="Sig_transdc_resp-reg_receiver"/>
</dbReference>
<dbReference type="InterPro" id="IPR018060">
    <property type="entry name" value="HTH_AraC"/>
</dbReference>
<feature type="region of interest" description="Disordered" evidence="7">
    <location>
        <begin position="135"/>
        <end position="154"/>
    </location>
</feature>
<gene>
    <name evidence="10" type="ORF">HS961_19530</name>
</gene>
<evidence type="ECO:0000256" key="1">
    <source>
        <dbReference type="ARBA" id="ARBA00022553"/>
    </source>
</evidence>
<dbReference type="EMBL" id="CP058554">
    <property type="protein sequence ID" value="QMV74854.1"/>
    <property type="molecule type" value="Genomic_DNA"/>
</dbReference>
<dbReference type="PROSITE" id="PS50110">
    <property type="entry name" value="RESPONSE_REGULATORY"/>
    <property type="match status" value="1"/>
</dbReference>
<protein>
    <submittedName>
        <fullName evidence="10">Response regulator</fullName>
    </submittedName>
</protein>
<dbReference type="SMART" id="SM00342">
    <property type="entry name" value="HTH_ARAC"/>
    <property type="match status" value="1"/>
</dbReference>
<dbReference type="GO" id="GO:0000976">
    <property type="term" value="F:transcription cis-regulatory region binding"/>
    <property type="evidence" value="ECO:0007669"/>
    <property type="project" value="TreeGrafter"/>
</dbReference>
<dbReference type="GO" id="GO:0032993">
    <property type="term" value="C:protein-DNA complex"/>
    <property type="evidence" value="ECO:0007669"/>
    <property type="project" value="TreeGrafter"/>
</dbReference>
<name>A0A7G5ELH9_9BURK</name>
<evidence type="ECO:0000259" key="9">
    <source>
        <dbReference type="PROSITE" id="PS50110"/>
    </source>
</evidence>
<evidence type="ECO:0000256" key="6">
    <source>
        <dbReference type="PROSITE-ProRule" id="PRU00169"/>
    </source>
</evidence>
<dbReference type="InterPro" id="IPR011006">
    <property type="entry name" value="CheY-like_superfamily"/>
</dbReference>
<keyword evidence="1 6" id="KW-0597">Phosphoprotein</keyword>
<dbReference type="AlphaFoldDB" id="A0A7G5ELH9"/>
<dbReference type="Gene3D" id="1.10.10.60">
    <property type="entry name" value="Homeodomain-like"/>
    <property type="match status" value="1"/>
</dbReference>
<dbReference type="PROSITE" id="PS00041">
    <property type="entry name" value="HTH_ARAC_FAMILY_1"/>
    <property type="match status" value="1"/>
</dbReference>
<evidence type="ECO:0000313" key="10">
    <source>
        <dbReference type="EMBL" id="QMV74854.1"/>
    </source>
</evidence>
<dbReference type="Pfam" id="PF00072">
    <property type="entry name" value="Response_reg"/>
    <property type="match status" value="1"/>
</dbReference>
<feature type="domain" description="HTH araC/xylS-type" evidence="8">
    <location>
        <begin position="162"/>
        <end position="261"/>
    </location>
</feature>
<evidence type="ECO:0000256" key="2">
    <source>
        <dbReference type="ARBA" id="ARBA00023012"/>
    </source>
</evidence>
<dbReference type="Pfam" id="PF12833">
    <property type="entry name" value="HTH_18"/>
    <property type="match status" value="1"/>
</dbReference>
<organism evidence="10 11">
    <name type="scientific">Comamonas piscis</name>
    <dbReference type="NCBI Taxonomy" id="1562974"/>
    <lineage>
        <taxon>Bacteria</taxon>
        <taxon>Pseudomonadati</taxon>
        <taxon>Pseudomonadota</taxon>
        <taxon>Betaproteobacteria</taxon>
        <taxon>Burkholderiales</taxon>
        <taxon>Comamonadaceae</taxon>
        <taxon>Comamonas</taxon>
    </lineage>
</organism>
<dbReference type="Proteomes" id="UP000515240">
    <property type="component" value="Chromosome"/>
</dbReference>
<evidence type="ECO:0000256" key="7">
    <source>
        <dbReference type="SAM" id="MobiDB-lite"/>
    </source>
</evidence>
<dbReference type="InterPro" id="IPR009057">
    <property type="entry name" value="Homeodomain-like_sf"/>
</dbReference>
<keyword evidence="5" id="KW-0804">Transcription</keyword>
<dbReference type="SUPFAM" id="SSF46689">
    <property type="entry name" value="Homeodomain-like"/>
    <property type="match status" value="1"/>
</dbReference>
<feature type="domain" description="Response regulatory" evidence="9">
    <location>
        <begin position="10"/>
        <end position="126"/>
    </location>
</feature>
<dbReference type="PROSITE" id="PS01124">
    <property type="entry name" value="HTH_ARAC_FAMILY_2"/>
    <property type="match status" value="1"/>
</dbReference>
<dbReference type="SUPFAM" id="SSF52172">
    <property type="entry name" value="CheY-like"/>
    <property type="match status" value="1"/>
</dbReference>